<dbReference type="Proteomes" id="UP001142055">
    <property type="component" value="Chromosome 3"/>
</dbReference>
<accession>A0A9Q0LZN9</accession>
<evidence type="ECO:0000256" key="4">
    <source>
        <dbReference type="ARBA" id="ARBA00022989"/>
    </source>
</evidence>
<evidence type="ECO:0000256" key="3">
    <source>
        <dbReference type="ARBA" id="ARBA00022692"/>
    </source>
</evidence>
<evidence type="ECO:0000256" key="5">
    <source>
        <dbReference type="ARBA" id="ARBA00023136"/>
    </source>
</evidence>
<name>A0A9Q0LZN9_BLOTA</name>
<dbReference type="PANTHER" id="PTHR12308">
    <property type="entry name" value="ANOCTAMIN"/>
    <property type="match status" value="1"/>
</dbReference>
<feature type="transmembrane region" description="Helical" evidence="6">
    <location>
        <begin position="346"/>
        <end position="366"/>
    </location>
</feature>
<dbReference type="EMBL" id="JAPWDV010000003">
    <property type="protein sequence ID" value="KAJ6216172.1"/>
    <property type="molecule type" value="Genomic_DNA"/>
</dbReference>
<reference evidence="8" key="1">
    <citation type="submission" date="2022-12" db="EMBL/GenBank/DDBJ databases">
        <title>Genome assemblies of Blomia tropicalis.</title>
        <authorList>
            <person name="Cui Y."/>
        </authorList>
    </citation>
    <scope>NUCLEOTIDE SEQUENCE</scope>
    <source>
        <tissue evidence="8">Adult mites</tissue>
    </source>
</reference>
<evidence type="ECO:0000313" key="8">
    <source>
        <dbReference type="EMBL" id="KAJ6216172.1"/>
    </source>
</evidence>
<keyword evidence="4 6" id="KW-1133">Transmembrane helix</keyword>
<dbReference type="AlphaFoldDB" id="A0A9Q0LZN9"/>
<sequence>METVKSSSKRKSVNNDEDIWSKLPAYCSTNSVVYLFVLNRNATNQALEHIVFKLKEEGLKISLVCGPHDKNKDIILSVWCEHDKLVQYSSQVYMSQQLRRQCSSDDVDSNNWTAPEQERILLHILESIVQKDRSTMVGMDNVSIYPRQSIIQIYHREQVILDYFPLHQQDIVRKLTSSACSAFAHDIDSIRNYFGETIGFYFAFLNHYSNFFFWISILSLISYLFGNLYLMNELFTIVVCIGLFIFLKLWKRQSSRLACRWETIEAFELESARPSFRSKDMILDPITKENVPFYPIRKTWFKEYLLSLPFVILCMYISFKVMCLYFEIEEWTLIYCSRVNGGQPTIWVTILIYLPSIFYSLIVVGMNQIYRIYAIKLNDYENHRTQTSHENHLIVKLVLFESVNNFLSLFYIGFYLQDINMLKWNLITMLTINQFVDNVLETFLPLFTVYAKSNSIEKNIKKKDIDESSAKILWENKLSEYEDTYYDYLELFIQYGYSFLFISILPLAPVIAFLNSFVEIRLDGYKLCVAMRKPRQRSAKSMNNAWMISFEVLSILVVISNLLTLSIVSNAFDEFSSYFMLTKFAFIVYVEHILLMLILLIWYIVPDIPKEVNLILSRQKYENIKTSNLQSPKKNMQTSSG</sequence>
<keyword evidence="3 6" id="KW-0812">Transmembrane</keyword>
<feature type="transmembrane region" description="Helical" evidence="6">
    <location>
        <begin position="211"/>
        <end position="228"/>
    </location>
</feature>
<keyword evidence="9" id="KW-1185">Reference proteome</keyword>
<gene>
    <name evidence="8" type="ORF">RDWZM_007329</name>
</gene>
<organism evidence="8 9">
    <name type="scientific">Blomia tropicalis</name>
    <name type="common">Mite</name>
    <dbReference type="NCBI Taxonomy" id="40697"/>
    <lineage>
        <taxon>Eukaryota</taxon>
        <taxon>Metazoa</taxon>
        <taxon>Ecdysozoa</taxon>
        <taxon>Arthropoda</taxon>
        <taxon>Chelicerata</taxon>
        <taxon>Arachnida</taxon>
        <taxon>Acari</taxon>
        <taxon>Acariformes</taxon>
        <taxon>Sarcoptiformes</taxon>
        <taxon>Astigmata</taxon>
        <taxon>Glycyphagoidea</taxon>
        <taxon>Echimyopodidae</taxon>
        <taxon>Blomia</taxon>
    </lineage>
</organism>
<dbReference type="GO" id="GO:0005886">
    <property type="term" value="C:plasma membrane"/>
    <property type="evidence" value="ECO:0007669"/>
    <property type="project" value="TreeGrafter"/>
</dbReference>
<evidence type="ECO:0000259" key="7">
    <source>
        <dbReference type="Pfam" id="PF04547"/>
    </source>
</evidence>
<comment type="caution">
    <text evidence="8">The sequence shown here is derived from an EMBL/GenBank/DDBJ whole genome shotgun (WGS) entry which is preliminary data.</text>
</comment>
<evidence type="ECO:0000256" key="1">
    <source>
        <dbReference type="ARBA" id="ARBA00004141"/>
    </source>
</evidence>
<feature type="transmembrane region" description="Helical" evidence="6">
    <location>
        <begin position="234"/>
        <end position="250"/>
    </location>
</feature>
<feature type="transmembrane region" description="Helical" evidence="6">
    <location>
        <begin position="545"/>
        <end position="572"/>
    </location>
</feature>
<dbReference type="InterPro" id="IPR049452">
    <property type="entry name" value="Anoctamin_TM"/>
</dbReference>
<feature type="transmembrane region" description="Helical" evidence="6">
    <location>
        <begin position="495"/>
        <end position="518"/>
    </location>
</feature>
<evidence type="ECO:0000256" key="6">
    <source>
        <dbReference type="RuleBase" id="RU280814"/>
    </source>
</evidence>
<feature type="transmembrane region" description="Helical" evidence="6">
    <location>
        <begin position="304"/>
        <end position="326"/>
    </location>
</feature>
<comment type="similarity">
    <text evidence="2 6">Belongs to the anoctamin family.</text>
</comment>
<proteinExistence type="inferred from homology"/>
<comment type="subcellular location">
    <subcellularLocation>
        <location evidence="1 6">Membrane</location>
        <topology evidence="1 6">Multi-pass membrane protein</topology>
    </subcellularLocation>
</comment>
<keyword evidence="5 6" id="KW-0472">Membrane</keyword>
<dbReference type="InterPro" id="IPR007632">
    <property type="entry name" value="Anoctamin"/>
</dbReference>
<feature type="transmembrane region" description="Helical" evidence="6">
    <location>
        <begin position="393"/>
        <end position="416"/>
    </location>
</feature>
<evidence type="ECO:0000313" key="9">
    <source>
        <dbReference type="Proteomes" id="UP001142055"/>
    </source>
</evidence>
<feature type="domain" description="Anoctamin transmembrane" evidence="7">
    <location>
        <begin position="190"/>
        <end position="618"/>
    </location>
</feature>
<feature type="transmembrane region" description="Helical" evidence="6">
    <location>
        <begin position="584"/>
        <end position="605"/>
    </location>
</feature>
<dbReference type="OMA" id="YENHRTA"/>
<dbReference type="PANTHER" id="PTHR12308:SF74">
    <property type="entry name" value="ANOCTAMIN"/>
    <property type="match status" value="1"/>
</dbReference>
<dbReference type="Pfam" id="PF04547">
    <property type="entry name" value="Anoctamin"/>
    <property type="match status" value="1"/>
</dbReference>
<protein>
    <recommendedName>
        <fullName evidence="6">Anoctamin</fullName>
    </recommendedName>
</protein>
<dbReference type="GO" id="GO:0005254">
    <property type="term" value="F:chloride channel activity"/>
    <property type="evidence" value="ECO:0007669"/>
    <property type="project" value="TreeGrafter"/>
</dbReference>
<evidence type="ECO:0000256" key="2">
    <source>
        <dbReference type="ARBA" id="ARBA00009671"/>
    </source>
</evidence>